<reference evidence="2" key="1">
    <citation type="submission" date="2018-06" db="EMBL/GenBank/DDBJ databases">
        <authorList>
            <person name="Zhirakovskaya E."/>
        </authorList>
    </citation>
    <scope>NUCLEOTIDE SEQUENCE</scope>
</reference>
<dbReference type="EMBL" id="UOFE01000048">
    <property type="protein sequence ID" value="VAW55292.1"/>
    <property type="molecule type" value="Genomic_DNA"/>
</dbReference>
<feature type="region of interest" description="Disordered" evidence="1">
    <location>
        <begin position="1"/>
        <end position="21"/>
    </location>
</feature>
<sequence>MKLNIPEQNAPTASATPNHPRKFKKVLSALPNANMGELTKQTFQILRDQNRQTMPNKHRLENLEMLREQTRSIFTNLKKYFINRTLPLPDKSQKIVNLNQSILQELVYGYEIIAQESANNVDNKIDDKTLSTAICRAITYLSEIFLRTSEVYAPCPKNLWYDVHQLYVFAEGKGITGNIVLDTDIAQEKTTIENCYKQILLFALARPIALRQSDSERIYKELFNWAKYSTLSRDATESQIDNIFSMRIHEDSAPNYLSKTDLESNATLRTLDASKLVTHVKSVISEQSKQKQKLTIGDSLSVDTLNVLASAWAENVKRRFSRADHHGYINVAIGLKLAAKTIRTSLTGDESIDTKTGFIRTSSSNKQDPDFTLESIVTDADKRERGYMTHTEIGDKENDSWDMVAKGRVLTDTYASEKKFLSEQQVNRNQKEIKSDWEIVNISAGGYCLRWDSDNTSKAQIGELIALQELDTKGKFEWRIGVIRWMQFTREHGLEIGVQVISPKVITATAQRFNRPDEIPFECLMLPGIKALKQGSTTLLPAHAFKSNDKLVVQILENKLNITLGPTKEHTGSFTQFTYKNSEEDQRIRKQAKKEKATKNKDDFDELWSSL</sequence>
<evidence type="ECO:0000313" key="2">
    <source>
        <dbReference type="EMBL" id="VAW55292.1"/>
    </source>
</evidence>
<name>A0A3B0WVS4_9ZZZZ</name>
<protein>
    <recommendedName>
        <fullName evidence="3">DnaK-related protein</fullName>
    </recommendedName>
</protein>
<feature type="compositionally biased region" description="Basic and acidic residues" evidence="1">
    <location>
        <begin position="585"/>
        <end position="602"/>
    </location>
</feature>
<organism evidence="2">
    <name type="scientific">hydrothermal vent metagenome</name>
    <dbReference type="NCBI Taxonomy" id="652676"/>
    <lineage>
        <taxon>unclassified sequences</taxon>
        <taxon>metagenomes</taxon>
        <taxon>ecological metagenomes</taxon>
    </lineage>
</organism>
<dbReference type="AlphaFoldDB" id="A0A3B0WVS4"/>
<proteinExistence type="predicted"/>
<feature type="region of interest" description="Disordered" evidence="1">
    <location>
        <begin position="585"/>
        <end position="611"/>
    </location>
</feature>
<evidence type="ECO:0008006" key="3">
    <source>
        <dbReference type="Google" id="ProtNLM"/>
    </source>
</evidence>
<feature type="compositionally biased region" description="Polar residues" evidence="1">
    <location>
        <begin position="1"/>
        <end position="17"/>
    </location>
</feature>
<accession>A0A3B0WVS4</accession>
<gene>
    <name evidence="2" type="ORF">MNBD_GAMMA05-2389</name>
</gene>
<evidence type="ECO:0000256" key="1">
    <source>
        <dbReference type="SAM" id="MobiDB-lite"/>
    </source>
</evidence>